<organism evidence="1 2">
    <name type="scientific">Dissostichus mawsoni</name>
    <name type="common">Antarctic cod</name>
    <dbReference type="NCBI Taxonomy" id="36200"/>
    <lineage>
        <taxon>Eukaryota</taxon>
        <taxon>Metazoa</taxon>
        <taxon>Chordata</taxon>
        <taxon>Craniata</taxon>
        <taxon>Vertebrata</taxon>
        <taxon>Euteleostomi</taxon>
        <taxon>Actinopterygii</taxon>
        <taxon>Neopterygii</taxon>
        <taxon>Teleostei</taxon>
        <taxon>Neoteleostei</taxon>
        <taxon>Acanthomorphata</taxon>
        <taxon>Eupercaria</taxon>
        <taxon>Perciformes</taxon>
        <taxon>Notothenioidei</taxon>
        <taxon>Nototheniidae</taxon>
        <taxon>Dissostichus</taxon>
    </lineage>
</organism>
<reference evidence="1 2" key="1">
    <citation type="submission" date="2020-03" db="EMBL/GenBank/DDBJ databases">
        <title>Dissostichus mawsoni Genome sequencing and assembly.</title>
        <authorList>
            <person name="Park H."/>
        </authorList>
    </citation>
    <scope>NUCLEOTIDE SEQUENCE [LARGE SCALE GENOMIC DNA]</scope>
    <source>
        <strain evidence="1">DM0001</strain>
        <tissue evidence="1">Muscle</tissue>
    </source>
</reference>
<dbReference type="InterPro" id="IPR039991">
    <property type="entry name" value="SHOC1"/>
</dbReference>
<dbReference type="EMBL" id="JAAKFY010000010">
    <property type="protein sequence ID" value="KAF3851348.1"/>
    <property type="molecule type" value="Genomic_DNA"/>
</dbReference>
<dbReference type="GO" id="GO:0000712">
    <property type="term" value="P:resolution of meiotic recombination intermediates"/>
    <property type="evidence" value="ECO:0007669"/>
    <property type="project" value="InterPro"/>
</dbReference>
<accession>A0A7J5YSY7</accession>
<dbReference type="PANTHER" id="PTHR35668:SF1">
    <property type="entry name" value="PROTEIN SHORTAGE IN CHIASMATA 1 ORTHOLOG"/>
    <property type="match status" value="1"/>
</dbReference>
<dbReference type="AlphaFoldDB" id="A0A7J5YSY7"/>
<comment type="caution">
    <text evidence="1">The sequence shown here is derived from an EMBL/GenBank/DDBJ whole genome shotgun (WGS) entry which is preliminary data.</text>
</comment>
<proteinExistence type="predicted"/>
<dbReference type="Proteomes" id="UP000518266">
    <property type="component" value="Unassembled WGS sequence"/>
</dbReference>
<dbReference type="OrthoDB" id="9909657at2759"/>
<dbReference type="GO" id="GO:0000794">
    <property type="term" value="C:condensed nuclear chromosome"/>
    <property type="evidence" value="ECO:0007669"/>
    <property type="project" value="InterPro"/>
</dbReference>
<sequence>MKVMMNLLALPTPYLPGSGDLYPDRGELPEASYRTPWIRGKVISTCKLFVSGSMLDDLGGKKHPVNSPERFNVTLSELKGDLEMIPSSNPDSINDLNQDEILSLLKESQIENPLQESFYKLTTDQMKPEKENRDLLLPEELMVVDHLLHFKRHLPTLKAKMSRLRTLPSLLLPVVVDTLNLSWEKCTAFSSICGQMDVAPEQLHEQPPVLDMLHKDASVSVDISKYEVTEESGNKCCMDGGLMELAGRVASD</sequence>
<dbReference type="GO" id="GO:0003697">
    <property type="term" value="F:single-stranded DNA binding"/>
    <property type="evidence" value="ECO:0007669"/>
    <property type="project" value="TreeGrafter"/>
</dbReference>
<evidence type="ECO:0000313" key="2">
    <source>
        <dbReference type="Proteomes" id="UP000518266"/>
    </source>
</evidence>
<dbReference type="Pfam" id="PF17825">
    <property type="entry name" value="DUF5587"/>
    <property type="match status" value="1"/>
</dbReference>
<keyword evidence="2" id="KW-1185">Reference proteome</keyword>
<evidence type="ECO:0000313" key="1">
    <source>
        <dbReference type="EMBL" id="KAF3851348.1"/>
    </source>
</evidence>
<dbReference type="GO" id="GO:0016887">
    <property type="term" value="F:ATP hydrolysis activity"/>
    <property type="evidence" value="ECO:0007669"/>
    <property type="project" value="InterPro"/>
</dbReference>
<name>A0A7J5YSY7_DISMA</name>
<protein>
    <submittedName>
        <fullName evidence="1">Uncharacterized protein</fullName>
    </submittedName>
</protein>
<gene>
    <name evidence="1" type="ORF">F7725_013120</name>
</gene>
<dbReference type="PANTHER" id="PTHR35668">
    <property type="entry name" value="PROTEIN SHORTAGE IN CHIASMATA 1 ORTHOLOG"/>
    <property type="match status" value="1"/>
</dbReference>